<dbReference type="AlphaFoldDB" id="A0A8T9AZR1"/>
<evidence type="ECO:0000313" key="4">
    <source>
        <dbReference type="Proteomes" id="UP000469559"/>
    </source>
</evidence>
<keyword evidence="4" id="KW-1185">Reference proteome</keyword>
<protein>
    <recommendedName>
        <fullName evidence="2">Glucanase</fullName>
        <ecNumber evidence="2">3.2.1.-</ecNumber>
    </recommendedName>
</protein>
<keyword evidence="2" id="KW-0326">Glycosidase</keyword>
<dbReference type="EC" id="3.2.1.-" evidence="2"/>
<name>A0A8T9AZR1_9HELO</name>
<feature type="binding site" evidence="1">
    <location>
        <position position="81"/>
    </location>
    <ligand>
        <name>substrate</name>
    </ligand>
</feature>
<dbReference type="PANTHER" id="PTHR34876:SF10">
    <property type="entry name" value="GLUCANASE"/>
    <property type="match status" value="1"/>
</dbReference>
<evidence type="ECO:0000256" key="1">
    <source>
        <dbReference type="PIRSR" id="PIRSR001100-2"/>
    </source>
</evidence>
<comment type="similarity">
    <text evidence="2">Belongs to the glycosyl hydrolase family 6.</text>
</comment>
<organism evidence="3 4">
    <name type="scientific">Lachnellula arida</name>
    <dbReference type="NCBI Taxonomy" id="1316785"/>
    <lineage>
        <taxon>Eukaryota</taxon>
        <taxon>Fungi</taxon>
        <taxon>Dikarya</taxon>
        <taxon>Ascomycota</taxon>
        <taxon>Pezizomycotina</taxon>
        <taxon>Leotiomycetes</taxon>
        <taxon>Helotiales</taxon>
        <taxon>Lachnaceae</taxon>
        <taxon>Lachnellula</taxon>
    </lineage>
</organism>
<feature type="binding site" evidence="1">
    <location>
        <position position="287"/>
    </location>
    <ligand>
        <name>substrate</name>
    </ligand>
</feature>
<dbReference type="Proteomes" id="UP000469559">
    <property type="component" value="Unassembled WGS sequence"/>
</dbReference>
<feature type="binding site" evidence="1">
    <location>
        <position position="291"/>
    </location>
    <ligand>
        <name>substrate</name>
    </ligand>
</feature>
<accession>A0A8T9AZR1</accession>
<dbReference type="Pfam" id="PF01341">
    <property type="entry name" value="Glyco_hydro_6"/>
    <property type="match status" value="1"/>
</dbReference>
<dbReference type="PIRSF" id="PIRSF001100">
    <property type="entry name" value="Beta_cellobiohydrolase"/>
    <property type="match status" value="1"/>
</dbReference>
<evidence type="ECO:0000313" key="3">
    <source>
        <dbReference type="EMBL" id="TVY12807.1"/>
    </source>
</evidence>
<dbReference type="PRINTS" id="PR00733">
    <property type="entry name" value="GLHYDRLASE6"/>
</dbReference>
<dbReference type="GO" id="GO:0004553">
    <property type="term" value="F:hydrolase activity, hydrolyzing O-glycosyl compounds"/>
    <property type="evidence" value="ECO:0007669"/>
    <property type="project" value="InterPro"/>
</dbReference>
<keyword evidence="2" id="KW-0624">Polysaccharide degradation</keyword>
<comment type="caution">
    <text evidence="3">The sequence shown here is derived from an EMBL/GenBank/DDBJ whole genome shotgun (WGS) entry which is preliminary data.</text>
</comment>
<dbReference type="Gene3D" id="3.20.20.40">
    <property type="entry name" value="1, 4-beta cellobiohydrolase"/>
    <property type="match status" value="2"/>
</dbReference>
<feature type="binding site" evidence="1">
    <location>
        <position position="260"/>
    </location>
    <ligand>
        <name>substrate</name>
    </ligand>
</feature>
<dbReference type="OrthoDB" id="64893at2759"/>
<proteinExistence type="inferred from homology"/>
<evidence type="ECO:0000256" key="2">
    <source>
        <dbReference type="RuleBase" id="RU361186"/>
    </source>
</evidence>
<feature type="non-terminal residue" evidence="3">
    <location>
        <position position="1"/>
    </location>
</feature>
<keyword evidence="2" id="KW-0136">Cellulose degradation</keyword>
<dbReference type="InterPro" id="IPR036434">
    <property type="entry name" value="Beta_cellobiohydrolase_sf"/>
</dbReference>
<keyword evidence="2" id="KW-0119">Carbohydrate metabolism</keyword>
<dbReference type="EMBL" id="QGMF01001290">
    <property type="protein sequence ID" value="TVY12807.1"/>
    <property type="molecule type" value="Genomic_DNA"/>
</dbReference>
<keyword evidence="2" id="KW-0378">Hydrolase</keyword>
<dbReference type="GO" id="GO:0030245">
    <property type="term" value="P:cellulose catabolic process"/>
    <property type="evidence" value="ECO:0007669"/>
    <property type="project" value="UniProtKB-KW"/>
</dbReference>
<dbReference type="PANTHER" id="PTHR34876">
    <property type="match status" value="1"/>
</dbReference>
<sequence length="334" mass="35640">MHVKALPTVLSAANTISALPSTSLPRAEDARDVNPFLSKNYFANAYYAGELNQTVAAFLAKNDSLNAARTRTVQGTGTFVWITSVAGLSNTQSTIDAARAERQRTRKQQIVELVLYDLPDRDCSGGQSGGDFSSANDGLNLYKTFVDPYAAALKAARDLTFAVILEPAATEFAKVVHLAQNLTLGGAGAQIRGFSTDVSNFNPYIADPRANYTQYSNAYDELHYAEVLAPHLANNSLPAHFIIDQGRSGLQNTRTTWGEWCIVEAGFGIPPTADTNSTLVDSIVWAKPGGESNGACGPDVDGGSAPGAGLWWEAYVEELVRNADPPLAASYTAL</sequence>
<reference evidence="3 4" key="1">
    <citation type="submission" date="2018-05" db="EMBL/GenBank/DDBJ databases">
        <title>Whole genome sequencing for identification of molecular markers to develop diagnostic detection tools for the regulated plant pathogen Lachnellula willkommii.</title>
        <authorList>
            <person name="Giroux E."/>
            <person name="Bilodeau G."/>
        </authorList>
    </citation>
    <scope>NUCLEOTIDE SEQUENCE [LARGE SCALE GENOMIC DNA]</scope>
    <source>
        <strain evidence="3 4">CBS 203.66</strain>
    </source>
</reference>
<gene>
    <name evidence="3" type="primary">CEL6B</name>
    <name evidence="3" type="ORF">LARI1_G009099</name>
</gene>
<dbReference type="InterPro" id="IPR016288">
    <property type="entry name" value="Beta_cellobiohydrolase"/>
</dbReference>
<dbReference type="SUPFAM" id="SSF51989">
    <property type="entry name" value="Glycosyl hydrolases family 6, cellulases"/>
    <property type="match status" value="1"/>
</dbReference>